<dbReference type="HAMAP" id="MF_00418">
    <property type="entry name" value="DapA"/>
    <property type="match status" value="1"/>
</dbReference>
<feature type="active site" description="Schiff-base intermediate with substrate" evidence="12 14">
    <location>
        <position position="171"/>
    </location>
</feature>
<gene>
    <name evidence="12" type="primary">dapA</name>
    <name evidence="16" type="ORF">ISF6_5466</name>
</gene>
<dbReference type="AlphaFoldDB" id="A0A0K8NWK4"/>
<comment type="subcellular location">
    <subcellularLocation>
        <location evidence="12">Cytoplasm</location>
    </subcellularLocation>
</comment>
<dbReference type="InterPro" id="IPR005263">
    <property type="entry name" value="DapA"/>
</dbReference>
<dbReference type="OrthoDB" id="9782828at2"/>
<evidence type="ECO:0000256" key="7">
    <source>
        <dbReference type="ARBA" id="ARBA00022915"/>
    </source>
</evidence>
<dbReference type="RefSeq" id="WP_054018859.1">
    <property type="nucleotide sequence ID" value="NZ_BBYR01000009.1"/>
</dbReference>
<evidence type="ECO:0000256" key="1">
    <source>
        <dbReference type="ARBA" id="ARBA00003294"/>
    </source>
</evidence>
<protein>
    <recommendedName>
        <fullName evidence="4 12">4-hydroxy-tetrahydrodipicolinate synthase</fullName>
        <shortName evidence="12">HTPA synthase</shortName>
        <ecNumber evidence="4 12">4.3.3.7</ecNumber>
    </recommendedName>
</protein>
<dbReference type="GO" id="GO:0005737">
    <property type="term" value="C:cytoplasm"/>
    <property type="evidence" value="ECO:0007669"/>
    <property type="project" value="UniProtKB-SubCell"/>
</dbReference>
<dbReference type="GO" id="GO:0009089">
    <property type="term" value="P:lysine biosynthetic process via diaminopimelate"/>
    <property type="evidence" value="ECO:0007669"/>
    <property type="project" value="UniProtKB-UniRule"/>
</dbReference>
<dbReference type="PIRSF" id="PIRSF001365">
    <property type="entry name" value="DHDPS"/>
    <property type="match status" value="1"/>
</dbReference>
<evidence type="ECO:0000256" key="2">
    <source>
        <dbReference type="ARBA" id="ARBA00005120"/>
    </source>
</evidence>
<evidence type="ECO:0000256" key="9">
    <source>
        <dbReference type="ARBA" id="ARBA00023239"/>
    </source>
</evidence>
<evidence type="ECO:0000313" key="16">
    <source>
        <dbReference type="EMBL" id="GAP34758.1"/>
    </source>
</evidence>
<evidence type="ECO:0000256" key="6">
    <source>
        <dbReference type="ARBA" id="ARBA00022605"/>
    </source>
</evidence>
<evidence type="ECO:0000256" key="15">
    <source>
        <dbReference type="PIRSR" id="PIRSR001365-2"/>
    </source>
</evidence>
<dbReference type="GO" id="GO:0008840">
    <property type="term" value="F:4-hydroxy-tetrahydrodipicolinate synthase activity"/>
    <property type="evidence" value="ECO:0007669"/>
    <property type="project" value="UniProtKB-UniRule"/>
</dbReference>
<dbReference type="UniPathway" id="UPA00034">
    <property type="reaction ID" value="UER00017"/>
</dbReference>
<proteinExistence type="inferred from homology"/>
<dbReference type="PROSITE" id="PS00666">
    <property type="entry name" value="DHDPS_2"/>
    <property type="match status" value="1"/>
</dbReference>
<sequence length="307" mass="31086">MSESPARAWARAHLRGTWVPLVTPFDGEQVDTAALAALVRHCAAAGVDGFVACGSTGEAAALDDDETAQVRDTVLDAAGGRPVLLGVGGNHLPTLQARLRRHAGSGIAGVLVAPPPYVRPDQAGLLAWFRCLADTTELPLVLYDIPYRTGVRLEPATCLALAAHPRIVGLKDCGGDPVGTQSLVADGRLAVLGGEDALALAALCAGAAGVIAAAAQAWPAAFVALQAAVADGRLAEARARAARLAPGIAALFAEPNPAPLKALLAARGWMRAALRPPLQPCSPPLAARLAAIDASLREASPAPAGAA</sequence>
<dbReference type="InterPro" id="IPR020625">
    <property type="entry name" value="Schiff_base-form_aldolases_AS"/>
</dbReference>
<dbReference type="EC" id="4.3.3.7" evidence="4 12"/>
<dbReference type="Pfam" id="PF00701">
    <property type="entry name" value="DHDPS"/>
    <property type="match status" value="1"/>
</dbReference>
<dbReference type="PANTHER" id="PTHR12128">
    <property type="entry name" value="DIHYDRODIPICOLINATE SYNTHASE"/>
    <property type="match status" value="1"/>
</dbReference>
<feature type="binding site" evidence="12 15">
    <location>
        <position position="56"/>
    </location>
    <ligand>
        <name>pyruvate</name>
        <dbReference type="ChEBI" id="CHEBI:15361"/>
    </ligand>
</feature>
<evidence type="ECO:0000256" key="8">
    <source>
        <dbReference type="ARBA" id="ARBA00023154"/>
    </source>
</evidence>
<keyword evidence="8 12" id="KW-0457">Lysine biosynthesis</keyword>
<dbReference type="Gene3D" id="3.20.20.70">
    <property type="entry name" value="Aldolase class I"/>
    <property type="match status" value="1"/>
</dbReference>
<comment type="caution">
    <text evidence="12">Was originally thought to be a dihydrodipicolinate synthase (DHDPS), catalyzing the condensation of (S)-aspartate-beta-semialdehyde [(S)-ASA] and pyruvate to dihydrodipicolinate (DHDP). However, it was shown in E.coli that the product of the enzymatic reaction is not dihydrodipicolinate but in fact (4S)-4-hydroxy-2,3,4,5-tetrahydro-(2S)-dipicolinic acid (HTPA), and that the consecutive dehydration reaction leading to DHDP is not spontaneous but catalyzed by DapB.</text>
</comment>
<keyword evidence="6 12" id="KW-0028">Amino-acid biosynthesis</keyword>
<keyword evidence="5 12" id="KW-0963">Cytoplasm</keyword>
<dbReference type="InterPro" id="IPR002220">
    <property type="entry name" value="DapA-like"/>
</dbReference>
<reference evidence="17" key="1">
    <citation type="submission" date="2015-07" db="EMBL/GenBank/DDBJ databases">
        <title>Discovery of a poly(ethylene terephthalate assimilation.</title>
        <authorList>
            <person name="Yoshida S."/>
            <person name="Hiraga K."/>
            <person name="Takehana T."/>
            <person name="Taniguchi I."/>
            <person name="Yamaji H."/>
            <person name="Maeda Y."/>
            <person name="Toyohara K."/>
            <person name="Miyamoto K."/>
            <person name="Kimura Y."/>
            <person name="Oda K."/>
        </authorList>
    </citation>
    <scope>NUCLEOTIDE SEQUENCE [LARGE SCALE GENOMIC DNA]</scope>
    <source>
        <strain evidence="17">NBRC 110686 / TISTR 2288 / 201-F6</strain>
    </source>
</reference>
<dbReference type="PANTHER" id="PTHR12128:SF66">
    <property type="entry name" value="4-HYDROXY-2-OXOGLUTARATE ALDOLASE, MITOCHONDRIAL"/>
    <property type="match status" value="1"/>
</dbReference>
<comment type="pathway">
    <text evidence="2 12">Amino-acid biosynthesis; L-lysine biosynthesis via DAP pathway; (S)-tetrahydrodipicolinate from L-aspartate: step 3/4.</text>
</comment>
<evidence type="ECO:0000256" key="5">
    <source>
        <dbReference type="ARBA" id="ARBA00022490"/>
    </source>
</evidence>
<evidence type="ECO:0000313" key="17">
    <source>
        <dbReference type="Proteomes" id="UP000037660"/>
    </source>
</evidence>
<feature type="active site" description="Proton donor/acceptor" evidence="12 14">
    <location>
        <position position="143"/>
    </location>
</feature>
<dbReference type="InterPro" id="IPR013785">
    <property type="entry name" value="Aldolase_TIM"/>
</dbReference>
<accession>A0A0K8NWK4</accession>
<keyword evidence="9 12" id="KW-0456">Lyase</keyword>
<keyword evidence="17" id="KW-1185">Reference proteome</keyword>
<dbReference type="SMART" id="SM01130">
    <property type="entry name" value="DHDPS"/>
    <property type="match status" value="1"/>
</dbReference>
<organism evidence="16 17">
    <name type="scientific">Piscinibacter sakaiensis</name>
    <name type="common">Ideonella sakaiensis</name>
    <dbReference type="NCBI Taxonomy" id="1547922"/>
    <lineage>
        <taxon>Bacteria</taxon>
        <taxon>Pseudomonadati</taxon>
        <taxon>Pseudomonadota</taxon>
        <taxon>Betaproteobacteria</taxon>
        <taxon>Burkholderiales</taxon>
        <taxon>Sphaerotilaceae</taxon>
        <taxon>Piscinibacter</taxon>
    </lineage>
</organism>
<dbReference type="SUPFAM" id="SSF51569">
    <property type="entry name" value="Aldolase"/>
    <property type="match status" value="1"/>
</dbReference>
<evidence type="ECO:0000256" key="4">
    <source>
        <dbReference type="ARBA" id="ARBA00012086"/>
    </source>
</evidence>
<comment type="similarity">
    <text evidence="3 12 13">Belongs to the DapA family.</text>
</comment>
<comment type="subunit">
    <text evidence="12">Homotetramer; dimer of dimers.</text>
</comment>
<feature type="site" description="Part of a proton relay during catalysis" evidence="12">
    <location>
        <position position="55"/>
    </location>
</feature>
<reference evidence="16 17" key="2">
    <citation type="journal article" date="2016" name="Science">
        <title>A bacterium that degrades and assimilates poly(ethylene terephthalate).</title>
        <authorList>
            <person name="Yoshida S."/>
            <person name="Hiraga K."/>
            <person name="Takehana T."/>
            <person name="Taniguchi I."/>
            <person name="Yamaji H."/>
            <person name="Maeda Y."/>
            <person name="Toyohara K."/>
            <person name="Miyamoto K."/>
            <person name="Kimura Y."/>
            <person name="Oda K."/>
        </authorList>
    </citation>
    <scope>NUCLEOTIDE SEQUENCE [LARGE SCALE GENOMIC DNA]</scope>
    <source>
        <strain evidence="17">NBRC 110686 / TISTR 2288 / 201-F6</strain>
    </source>
</reference>
<comment type="function">
    <text evidence="1 12">Catalyzes the condensation of (S)-aspartate-beta-semialdehyde [(S)-ASA] and pyruvate to 4-hydroxy-tetrahydrodipicolinate (HTPA).</text>
</comment>
<keyword evidence="7 12" id="KW-0220">Diaminopimelate biosynthesis</keyword>
<dbReference type="GO" id="GO:0019877">
    <property type="term" value="P:diaminopimelate biosynthetic process"/>
    <property type="evidence" value="ECO:0007669"/>
    <property type="project" value="UniProtKB-UniRule"/>
</dbReference>
<feature type="site" description="Part of a proton relay during catalysis" evidence="12">
    <location>
        <position position="117"/>
    </location>
</feature>
<evidence type="ECO:0000256" key="10">
    <source>
        <dbReference type="ARBA" id="ARBA00023270"/>
    </source>
</evidence>
<comment type="caution">
    <text evidence="16">The sequence shown here is derived from an EMBL/GenBank/DDBJ whole genome shotgun (WGS) entry which is preliminary data.</text>
</comment>
<dbReference type="EMBL" id="BBYR01000009">
    <property type="protein sequence ID" value="GAP34758.1"/>
    <property type="molecule type" value="Genomic_DNA"/>
</dbReference>
<evidence type="ECO:0000256" key="12">
    <source>
        <dbReference type="HAMAP-Rule" id="MF_00418"/>
    </source>
</evidence>
<keyword evidence="10 12" id="KW-0704">Schiff base</keyword>
<evidence type="ECO:0000256" key="3">
    <source>
        <dbReference type="ARBA" id="ARBA00007592"/>
    </source>
</evidence>
<dbReference type="Proteomes" id="UP000037660">
    <property type="component" value="Unassembled WGS sequence"/>
</dbReference>
<dbReference type="NCBIfam" id="TIGR00674">
    <property type="entry name" value="dapA"/>
    <property type="match status" value="1"/>
</dbReference>
<feature type="binding site" evidence="12 15">
    <location>
        <position position="211"/>
    </location>
    <ligand>
        <name>pyruvate</name>
        <dbReference type="ChEBI" id="CHEBI:15361"/>
    </ligand>
</feature>
<dbReference type="PRINTS" id="PR00146">
    <property type="entry name" value="DHPICSNTHASE"/>
</dbReference>
<name>A0A0K8NWK4_PISS1</name>
<evidence type="ECO:0000256" key="13">
    <source>
        <dbReference type="PIRNR" id="PIRNR001365"/>
    </source>
</evidence>
<dbReference type="STRING" id="1547922.ISF6_5466"/>
<comment type="catalytic activity">
    <reaction evidence="11 12">
        <text>L-aspartate 4-semialdehyde + pyruvate = (2S,4S)-4-hydroxy-2,3,4,5-tetrahydrodipicolinate + H2O + H(+)</text>
        <dbReference type="Rhea" id="RHEA:34171"/>
        <dbReference type="ChEBI" id="CHEBI:15361"/>
        <dbReference type="ChEBI" id="CHEBI:15377"/>
        <dbReference type="ChEBI" id="CHEBI:15378"/>
        <dbReference type="ChEBI" id="CHEBI:67139"/>
        <dbReference type="ChEBI" id="CHEBI:537519"/>
        <dbReference type="EC" id="4.3.3.7"/>
    </reaction>
</comment>
<evidence type="ECO:0000256" key="11">
    <source>
        <dbReference type="ARBA" id="ARBA00047836"/>
    </source>
</evidence>
<evidence type="ECO:0000256" key="14">
    <source>
        <dbReference type="PIRSR" id="PIRSR001365-1"/>
    </source>
</evidence>